<organism evidence="3 4">
    <name type="scientific">Pontibacterium sinense</name>
    <dbReference type="NCBI Taxonomy" id="2781979"/>
    <lineage>
        <taxon>Bacteria</taxon>
        <taxon>Pseudomonadati</taxon>
        <taxon>Pseudomonadota</taxon>
        <taxon>Gammaproteobacteria</taxon>
        <taxon>Oceanospirillales</taxon>
        <taxon>Oceanospirillaceae</taxon>
        <taxon>Pontibacterium</taxon>
    </lineage>
</organism>
<evidence type="ECO:0000256" key="2">
    <source>
        <dbReference type="SAM" id="SignalP"/>
    </source>
</evidence>
<feature type="transmembrane region" description="Helical" evidence="1">
    <location>
        <begin position="46"/>
        <end position="65"/>
    </location>
</feature>
<keyword evidence="4" id="KW-1185">Reference proteome</keyword>
<dbReference type="AlphaFoldDB" id="A0A8J7FRW0"/>
<name>A0A8J7FRW0_9GAMM</name>
<dbReference type="EMBL" id="JADEYS010000002">
    <property type="protein sequence ID" value="MBE9396255.1"/>
    <property type="molecule type" value="Genomic_DNA"/>
</dbReference>
<evidence type="ECO:0000313" key="3">
    <source>
        <dbReference type="EMBL" id="MBE9396255.1"/>
    </source>
</evidence>
<dbReference type="RefSeq" id="WP_193951801.1">
    <property type="nucleotide sequence ID" value="NZ_JADEYS010000002.1"/>
</dbReference>
<keyword evidence="1" id="KW-0472">Membrane</keyword>
<protein>
    <submittedName>
        <fullName evidence="3">Uncharacterized protein</fullName>
    </submittedName>
</protein>
<gene>
    <name evidence="3" type="ORF">IOQ59_03145</name>
</gene>
<accession>A0A8J7FRW0</accession>
<evidence type="ECO:0000256" key="1">
    <source>
        <dbReference type="SAM" id="Phobius"/>
    </source>
</evidence>
<feature type="transmembrane region" description="Helical" evidence="1">
    <location>
        <begin position="12"/>
        <end position="34"/>
    </location>
</feature>
<feature type="signal peptide" evidence="2">
    <location>
        <begin position="1"/>
        <end position="22"/>
    </location>
</feature>
<comment type="caution">
    <text evidence="3">The sequence shown here is derived from an EMBL/GenBank/DDBJ whole genome shotgun (WGS) entry which is preliminary data.</text>
</comment>
<sequence>MAKQSALKFKQLFALVVASAFAAAAVFMGVSMYVDLNADGTATTAMVVFKAVSVVVSILFSVANAKMAMLAREERMNVQTA</sequence>
<feature type="chain" id="PRO_5035238524" evidence="2">
    <location>
        <begin position="23"/>
        <end position="81"/>
    </location>
</feature>
<keyword evidence="1" id="KW-0812">Transmembrane</keyword>
<keyword evidence="2" id="KW-0732">Signal</keyword>
<reference evidence="3" key="1">
    <citation type="submission" date="2020-10" db="EMBL/GenBank/DDBJ databases">
        <title>Bacterium isolated from coastal waters sediment.</title>
        <authorList>
            <person name="Chen R.-J."/>
            <person name="Lu D.-C."/>
            <person name="Zhu K.-L."/>
            <person name="Du Z.-J."/>
        </authorList>
    </citation>
    <scope>NUCLEOTIDE SEQUENCE</scope>
    <source>
        <strain evidence="3">N1Y112</strain>
    </source>
</reference>
<keyword evidence="1" id="KW-1133">Transmembrane helix</keyword>
<proteinExistence type="predicted"/>
<evidence type="ECO:0000313" key="4">
    <source>
        <dbReference type="Proteomes" id="UP000640333"/>
    </source>
</evidence>
<dbReference type="Proteomes" id="UP000640333">
    <property type="component" value="Unassembled WGS sequence"/>
</dbReference>